<evidence type="ECO:0008006" key="3">
    <source>
        <dbReference type="Google" id="ProtNLM"/>
    </source>
</evidence>
<name>A0ABV0IH87_9MICC</name>
<evidence type="ECO:0000313" key="1">
    <source>
        <dbReference type="EMBL" id="MEO9247521.1"/>
    </source>
</evidence>
<dbReference type="EMBL" id="JBDXMX010000003">
    <property type="protein sequence ID" value="MEO9247521.1"/>
    <property type="molecule type" value="Genomic_DNA"/>
</dbReference>
<comment type="caution">
    <text evidence="1">The sequence shown here is derived from an EMBL/GenBank/DDBJ whole genome shotgun (WGS) entry which is preliminary data.</text>
</comment>
<reference evidence="1 2" key="1">
    <citation type="submission" date="2024-05" db="EMBL/GenBank/DDBJ databases">
        <authorList>
            <person name="Yi C."/>
        </authorList>
    </citation>
    <scope>NUCLEOTIDE SEQUENCE [LARGE SCALE GENOMIC DNA]</scope>
    <source>
        <strain evidence="1 2">XS13</strain>
    </source>
</reference>
<gene>
    <name evidence="1" type="ORF">ABDK96_07500</name>
</gene>
<proteinExistence type="predicted"/>
<dbReference type="RefSeq" id="WP_347920179.1">
    <property type="nucleotide sequence ID" value="NZ_JBDXMX010000003.1"/>
</dbReference>
<organism evidence="1 2">
    <name type="scientific">Citricoccus nitrophenolicus</name>
    <dbReference type="NCBI Taxonomy" id="863575"/>
    <lineage>
        <taxon>Bacteria</taxon>
        <taxon>Bacillati</taxon>
        <taxon>Actinomycetota</taxon>
        <taxon>Actinomycetes</taxon>
        <taxon>Micrococcales</taxon>
        <taxon>Micrococcaceae</taxon>
        <taxon>Citricoccus</taxon>
    </lineage>
</organism>
<dbReference type="Proteomes" id="UP001484097">
    <property type="component" value="Unassembled WGS sequence"/>
</dbReference>
<evidence type="ECO:0000313" key="2">
    <source>
        <dbReference type="Proteomes" id="UP001484097"/>
    </source>
</evidence>
<sequence length="171" mass="18802">MPADPTAPSGPVFLPLFQKLVPAHLQTPWSPEDGMEPGELEALLGASPAAEEDPNGQGRVPMPLALYEFHLALGNCPDLLETDHFFWDADELEILDGFLLFLEDAGETTVWGLRLEDADLPDPLVWRRSTGADSEHGVWTCEGGTFSEFATDLLDWTFDETGDETEDEAVE</sequence>
<accession>A0ABV0IH87</accession>
<protein>
    <recommendedName>
        <fullName evidence="3">Knr4/Smi1-like domain-containing protein</fullName>
    </recommendedName>
</protein>
<keyword evidence="2" id="KW-1185">Reference proteome</keyword>